<dbReference type="RefSeq" id="WP_278016077.1">
    <property type="nucleotide sequence ID" value="NZ_CP121106.1"/>
</dbReference>
<keyword evidence="2 10" id="KW-0808">Transferase</keyword>
<keyword evidence="4" id="KW-0547">Nucleotide-binding</keyword>
<dbReference type="InterPro" id="IPR025877">
    <property type="entry name" value="MobA-like_NTP_Trfase"/>
</dbReference>
<dbReference type="CDD" id="cd02503">
    <property type="entry name" value="MobA"/>
    <property type="match status" value="1"/>
</dbReference>
<evidence type="ECO:0000313" key="10">
    <source>
        <dbReference type="EMBL" id="WFL77319.1"/>
    </source>
</evidence>
<dbReference type="Gene3D" id="3.90.550.10">
    <property type="entry name" value="Spore Coat Polysaccharide Biosynthesis Protein SpsA, Chain A"/>
    <property type="match status" value="1"/>
</dbReference>
<keyword evidence="6" id="KW-0342">GTP-binding</keyword>
<dbReference type="SUPFAM" id="SSF53448">
    <property type="entry name" value="Nucleotide-diphospho-sugar transferases"/>
    <property type="match status" value="1"/>
</dbReference>
<evidence type="ECO:0000256" key="1">
    <source>
        <dbReference type="ARBA" id="ARBA00022490"/>
    </source>
</evidence>
<dbReference type="GO" id="GO:0061603">
    <property type="term" value="F:molybdenum cofactor guanylyltransferase activity"/>
    <property type="evidence" value="ECO:0007669"/>
    <property type="project" value="UniProtKB-EC"/>
</dbReference>
<feature type="domain" description="MobA-like NTP transferase" evidence="9">
    <location>
        <begin position="7"/>
        <end position="110"/>
    </location>
</feature>
<evidence type="ECO:0000256" key="3">
    <source>
        <dbReference type="ARBA" id="ARBA00022723"/>
    </source>
</evidence>
<keyword evidence="10" id="KW-0548">Nucleotidyltransferase</keyword>
<evidence type="ECO:0000256" key="4">
    <source>
        <dbReference type="ARBA" id="ARBA00022741"/>
    </source>
</evidence>
<evidence type="ECO:0000256" key="5">
    <source>
        <dbReference type="ARBA" id="ARBA00022842"/>
    </source>
</evidence>
<dbReference type="PANTHER" id="PTHR19136">
    <property type="entry name" value="MOLYBDENUM COFACTOR GUANYLYLTRANSFERASE"/>
    <property type="match status" value="1"/>
</dbReference>
<evidence type="ECO:0000313" key="11">
    <source>
        <dbReference type="Proteomes" id="UP001215827"/>
    </source>
</evidence>
<keyword evidence="7" id="KW-0501">Molybdenum cofactor biosynthesis</keyword>
<dbReference type="PANTHER" id="PTHR19136:SF81">
    <property type="entry name" value="MOLYBDENUM COFACTOR GUANYLYLTRANSFERASE"/>
    <property type="match status" value="1"/>
</dbReference>
<evidence type="ECO:0000256" key="2">
    <source>
        <dbReference type="ARBA" id="ARBA00022679"/>
    </source>
</evidence>
<dbReference type="Proteomes" id="UP001215827">
    <property type="component" value="Chromosome"/>
</dbReference>
<name>A0ABY8FQN1_9SPHN</name>
<accession>A0ABY8FQN1</accession>
<evidence type="ECO:0000259" key="9">
    <source>
        <dbReference type="Pfam" id="PF12804"/>
    </source>
</evidence>
<sequence>MSGGVLGLVLAGGQSTRFGSDKAVAQLDGQTLLERAISHLAGLCDEVVVVGRNVAPVEVLRDWPRAGMGPLGGIAAGLRHADAKGRATVLSCGVDSVGLPNDLLQRLSPAPAYIASQPVIGNWPVSAVATIEEILTGDGRHSMRAFAEAIGARSVQLEQAPQNINTPDDLAELEKRNER</sequence>
<dbReference type="EC" id="2.7.7.77" evidence="10"/>
<dbReference type="Pfam" id="PF12804">
    <property type="entry name" value="NTP_transf_3"/>
    <property type="match status" value="1"/>
</dbReference>
<organism evidence="10 11">
    <name type="scientific">Altererythrobacter arenosus</name>
    <dbReference type="NCBI Taxonomy" id="3032592"/>
    <lineage>
        <taxon>Bacteria</taxon>
        <taxon>Pseudomonadati</taxon>
        <taxon>Pseudomonadota</taxon>
        <taxon>Alphaproteobacteria</taxon>
        <taxon>Sphingomonadales</taxon>
        <taxon>Erythrobacteraceae</taxon>
        <taxon>Altererythrobacter</taxon>
    </lineage>
</organism>
<protein>
    <submittedName>
        <fullName evidence="10">Molybdenum cofactor guanylyltransferase</fullName>
        <ecNumber evidence="10">2.7.7.77</ecNumber>
    </submittedName>
</protein>
<feature type="region of interest" description="Disordered" evidence="8">
    <location>
        <begin position="160"/>
        <end position="179"/>
    </location>
</feature>
<keyword evidence="5" id="KW-0460">Magnesium</keyword>
<evidence type="ECO:0000256" key="7">
    <source>
        <dbReference type="ARBA" id="ARBA00023150"/>
    </source>
</evidence>
<keyword evidence="1" id="KW-0963">Cytoplasm</keyword>
<evidence type="ECO:0000256" key="8">
    <source>
        <dbReference type="SAM" id="MobiDB-lite"/>
    </source>
</evidence>
<reference evidence="10 11" key="1">
    <citation type="submission" date="2023-03" db="EMBL/GenBank/DDBJ databases">
        <title>Altererythrobacter sp. CAU 1644 isolated from sand.</title>
        <authorList>
            <person name="Kim W."/>
        </authorList>
    </citation>
    <scope>NUCLEOTIDE SEQUENCE [LARGE SCALE GENOMIC DNA]</scope>
    <source>
        <strain evidence="10 11">CAU 1644</strain>
    </source>
</reference>
<evidence type="ECO:0000256" key="6">
    <source>
        <dbReference type="ARBA" id="ARBA00023134"/>
    </source>
</evidence>
<dbReference type="InterPro" id="IPR013482">
    <property type="entry name" value="Molybde_CF_guanTrfase"/>
</dbReference>
<dbReference type="EMBL" id="CP121106">
    <property type="protein sequence ID" value="WFL77319.1"/>
    <property type="molecule type" value="Genomic_DNA"/>
</dbReference>
<dbReference type="InterPro" id="IPR029044">
    <property type="entry name" value="Nucleotide-diphossugar_trans"/>
</dbReference>
<proteinExistence type="predicted"/>
<gene>
    <name evidence="10" type="ORF">P7228_15215</name>
</gene>
<keyword evidence="3" id="KW-0479">Metal-binding</keyword>
<keyword evidence="11" id="KW-1185">Reference proteome</keyword>